<keyword evidence="2" id="KW-1185">Reference proteome</keyword>
<accession>A0A6G0TVC6</accession>
<comment type="caution">
    <text evidence="1">The sequence shown here is derived from an EMBL/GenBank/DDBJ whole genome shotgun (WGS) entry which is preliminary data.</text>
</comment>
<name>A0A6G0TVC6_APHGL</name>
<evidence type="ECO:0000313" key="1">
    <source>
        <dbReference type="EMBL" id="KAE9539698.1"/>
    </source>
</evidence>
<reference evidence="1 2" key="1">
    <citation type="submission" date="2019-08" db="EMBL/GenBank/DDBJ databases">
        <title>The genome of the soybean aphid Biotype 1, its phylome, world population structure and adaptation to the North American continent.</title>
        <authorList>
            <person name="Giordano R."/>
            <person name="Donthu R.K."/>
            <person name="Hernandez A.G."/>
            <person name="Wright C.L."/>
            <person name="Zimin A.V."/>
        </authorList>
    </citation>
    <scope>NUCLEOTIDE SEQUENCE [LARGE SCALE GENOMIC DNA]</scope>
    <source>
        <tissue evidence="1">Whole aphids</tissue>
    </source>
</reference>
<sequence>MPPLSLVTYNDKIANMTKNCYELVTREKSDKKVGTRVPAILDIISYFLSIEMTTTVFPLQIVSYTKKPALESVVVSLWRIVTAVFKSMLRSFQSFVYTYICILYIDAVRTNRNHKARALQWTTAVALSRQPPLWDTNSANKYIFNDLNLQKPILSKTSIKSMSILEDLTF</sequence>
<evidence type="ECO:0000313" key="2">
    <source>
        <dbReference type="Proteomes" id="UP000475862"/>
    </source>
</evidence>
<protein>
    <submittedName>
        <fullName evidence="1">Uncharacterized protein</fullName>
    </submittedName>
</protein>
<dbReference type="AlphaFoldDB" id="A0A6G0TVC6"/>
<dbReference type="EMBL" id="VYZN01000014">
    <property type="protein sequence ID" value="KAE9539698.1"/>
    <property type="molecule type" value="Genomic_DNA"/>
</dbReference>
<proteinExistence type="predicted"/>
<dbReference type="Proteomes" id="UP000475862">
    <property type="component" value="Unassembled WGS sequence"/>
</dbReference>
<gene>
    <name evidence="1" type="ORF">AGLY_004950</name>
</gene>
<organism evidence="1 2">
    <name type="scientific">Aphis glycines</name>
    <name type="common">Soybean aphid</name>
    <dbReference type="NCBI Taxonomy" id="307491"/>
    <lineage>
        <taxon>Eukaryota</taxon>
        <taxon>Metazoa</taxon>
        <taxon>Ecdysozoa</taxon>
        <taxon>Arthropoda</taxon>
        <taxon>Hexapoda</taxon>
        <taxon>Insecta</taxon>
        <taxon>Pterygota</taxon>
        <taxon>Neoptera</taxon>
        <taxon>Paraneoptera</taxon>
        <taxon>Hemiptera</taxon>
        <taxon>Sternorrhyncha</taxon>
        <taxon>Aphidomorpha</taxon>
        <taxon>Aphidoidea</taxon>
        <taxon>Aphididae</taxon>
        <taxon>Aphidini</taxon>
        <taxon>Aphis</taxon>
        <taxon>Aphis</taxon>
    </lineage>
</organism>